<keyword evidence="2" id="KW-0479">Metal-binding</keyword>
<dbReference type="CDD" id="cd06250">
    <property type="entry name" value="M14_PaAOTO_like"/>
    <property type="match status" value="1"/>
</dbReference>
<comment type="cofactor">
    <cofactor evidence="1">
        <name>Zn(2+)</name>
        <dbReference type="ChEBI" id="CHEBI:29105"/>
    </cofactor>
</comment>
<dbReference type="EMBL" id="VYGV01000006">
    <property type="protein sequence ID" value="NWF44691.1"/>
    <property type="molecule type" value="Genomic_DNA"/>
</dbReference>
<reference evidence="6 7" key="1">
    <citation type="submission" date="2019-09" db="EMBL/GenBank/DDBJ databases">
        <title>Hydrogenophaga aromatica sp. nov., isolated from a para-xylene-degrading enrichment culture.</title>
        <authorList>
            <person name="Tancsics A."/>
            <person name="Banerjee S."/>
        </authorList>
    </citation>
    <scope>NUCLEOTIDE SEQUENCE [LARGE SCALE GENOMIC DNA]</scope>
    <source>
        <strain evidence="6 7">D2P1</strain>
    </source>
</reference>
<dbReference type="InterPro" id="IPR055438">
    <property type="entry name" value="AstE_AspA_cat"/>
</dbReference>
<evidence type="ECO:0000256" key="3">
    <source>
        <dbReference type="ARBA" id="ARBA00022801"/>
    </source>
</evidence>
<keyword evidence="3" id="KW-0378">Hydrolase</keyword>
<organism evidence="6 7">
    <name type="scientific">Hydrogenophaga aromaticivorans</name>
    <dbReference type="NCBI Taxonomy" id="2610898"/>
    <lineage>
        <taxon>Bacteria</taxon>
        <taxon>Pseudomonadati</taxon>
        <taxon>Pseudomonadota</taxon>
        <taxon>Betaproteobacteria</taxon>
        <taxon>Burkholderiales</taxon>
        <taxon>Comamonadaceae</taxon>
        <taxon>Hydrogenophaga</taxon>
    </lineage>
</organism>
<dbReference type="InterPro" id="IPR053138">
    <property type="entry name" value="N-alpha-Ac-DABA_deacetylase"/>
</dbReference>
<evidence type="ECO:0000256" key="1">
    <source>
        <dbReference type="ARBA" id="ARBA00001947"/>
    </source>
</evidence>
<comment type="caution">
    <text evidence="6">The sequence shown here is derived from an EMBL/GenBank/DDBJ whole genome shotgun (WGS) entry which is preliminary data.</text>
</comment>
<dbReference type="SUPFAM" id="SSF53187">
    <property type="entry name" value="Zn-dependent exopeptidases"/>
    <property type="match status" value="1"/>
</dbReference>
<keyword evidence="4" id="KW-0862">Zinc</keyword>
<evidence type="ECO:0000313" key="6">
    <source>
        <dbReference type="EMBL" id="NWF44691.1"/>
    </source>
</evidence>
<gene>
    <name evidence="6" type="ORF">F3K02_05405</name>
</gene>
<dbReference type="Proteomes" id="UP000545507">
    <property type="component" value="Unassembled WGS sequence"/>
</dbReference>
<evidence type="ECO:0000259" key="5">
    <source>
        <dbReference type="Pfam" id="PF24827"/>
    </source>
</evidence>
<dbReference type="Pfam" id="PF24827">
    <property type="entry name" value="AstE_AspA_cat"/>
    <property type="match status" value="1"/>
</dbReference>
<dbReference type="PANTHER" id="PTHR37326">
    <property type="entry name" value="BLL3975 PROTEIN"/>
    <property type="match status" value="1"/>
</dbReference>
<protein>
    <submittedName>
        <fullName evidence="6">Succinylglutamate desuccinylase/aspartoacylase family protein</fullName>
    </submittedName>
</protein>
<sequence>MQQINHPLLSPALGTQRHLSSWHFGQPGQGPKVYVQASLHADELPGMLVAHHLRGLLEVAEQSGQLLGEVVLVPMANPIGLDQTTMHHQLGRFELASMENFNRNYPDFFALVKDDVATQLGPDAGQNKHLIRAAMRRALDAQKPETELQSLRLTLMQLSHDADIVLDLHCDYEAVVHLYVERPMLDQIEPLACFLGARALLWAKGSGPSISFDEALSGPWWRLREHFTDRFPVPLACASTTVELRGQTDVSEPLARQDAQAIFHYLQHVGVLAGPLPELPSALCDATPLAGTESLHAPHPGVIVFVAQVGDVVQAGQTLAHVVDPLTPRTTPIQSSIAGVVYARHNLRWATSGMEICRVAGATPIRSGNLLSP</sequence>
<dbReference type="GO" id="GO:0016788">
    <property type="term" value="F:hydrolase activity, acting on ester bonds"/>
    <property type="evidence" value="ECO:0007669"/>
    <property type="project" value="InterPro"/>
</dbReference>
<evidence type="ECO:0000256" key="2">
    <source>
        <dbReference type="ARBA" id="ARBA00022723"/>
    </source>
</evidence>
<dbReference type="PANTHER" id="PTHR37326:SF1">
    <property type="entry name" value="BLL3975 PROTEIN"/>
    <property type="match status" value="1"/>
</dbReference>
<keyword evidence="7" id="KW-1185">Reference proteome</keyword>
<dbReference type="Gene3D" id="3.40.630.10">
    <property type="entry name" value="Zn peptidases"/>
    <property type="match status" value="1"/>
</dbReference>
<feature type="domain" description="Succinylglutamate desuccinylase/Aspartoacylase catalytic" evidence="5">
    <location>
        <begin position="29"/>
        <end position="268"/>
    </location>
</feature>
<accession>A0A7Y8GTS1</accession>
<proteinExistence type="predicted"/>
<evidence type="ECO:0000313" key="7">
    <source>
        <dbReference type="Proteomes" id="UP000545507"/>
    </source>
</evidence>
<dbReference type="AlphaFoldDB" id="A0A7Y8GTS1"/>
<name>A0A7Y8GTS1_9BURK</name>
<evidence type="ECO:0000256" key="4">
    <source>
        <dbReference type="ARBA" id="ARBA00022833"/>
    </source>
</evidence>
<dbReference type="RefSeq" id="WP_177134099.1">
    <property type="nucleotide sequence ID" value="NZ_VYGV01000006.1"/>
</dbReference>
<dbReference type="GO" id="GO:0046872">
    <property type="term" value="F:metal ion binding"/>
    <property type="evidence" value="ECO:0007669"/>
    <property type="project" value="UniProtKB-KW"/>
</dbReference>